<evidence type="ECO:0000256" key="4">
    <source>
        <dbReference type="ARBA" id="ARBA00016094"/>
    </source>
</evidence>
<proteinExistence type="inferred from homology"/>
<dbReference type="SUPFAM" id="SSF51045">
    <property type="entry name" value="WW domain"/>
    <property type="match status" value="2"/>
</dbReference>
<feature type="domain" description="WW" evidence="12">
    <location>
        <begin position="70"/>
        <end position="103"/>
    </location>
</feature>
<name>A0A7M5X8K6_9CNID</name>
<dbReference type="RefSeq" id="XP_066935502.1">
    <property type="nucleotide sequence ID" value="XM_067079401.1"/>
</dbReference>
<dbReference type="GO" id="GO:0016491">
    <property type="term" value="F:oxidoreductase activity"/>
    <property type="evidence" value="ECO:0007669"/>
    <property type="project" value="UniProtKB-KW"/>
</dbReference>
<evidence type="ECO:0000256" key="5">
    <source>
        <dbReference type="ARBA" id="ARBA00022687"/>
    </source>
</evidence>
<sequence>MMSSRKGDDSSSLPPLEEVEELLTDSEDDQLPTGWDMRITEKGRVFYISHADRHTQWKHPKSGKEKYLSKDLPFGWKRATDENGKVIFVDNVNKRTTCVDPRIAYAMTKKKAVSKFDAESTAMAVLRGRDLRGRTALVTGGTSGIGYETAKALSLHGCHVVLVCRDLKKGQNAANNIMKKQAVTAPVDILQCDLSSLQSVRACAQVFIKRKWPLHILICNAGVMGIPSYQQTTDGIEETFATNHLGHFLLVDLLRDLLIDSEPSRIVVVSSESHRFPSTYCDHFDISAVPLRQENYSPMVAYNQSKLCNILFAFELNRRMSPYGVYCNAVNPGCLIWTKLQRHSISYKLLYAFFRPFTKSKEQGAATTIYCATSHELENIGGFYFNHCCGCQPSKFASDERLAKELWEFSERIVYHGIR</sequence>
<keyword evidence="6" id="KW-0053">Apoptosis</keyword>
<feature type="region of interest" description="Disordered" evidence="11">
    <location>
        <begin position="1"/>
        <end position="34"/>
    </location>
</feature>
<keyword evidence="5" id="KW-0879">Wnt signaling pathway</keyword>
<evidence type="ECO:0000256" key="9">
    <source>
        <dbReference type="ARBA" id="ARBA00023034"/>
    </source>
</evidence>
<evidence type="ECO:0000256" key="3">
    <source>
        <dbReference type="ARBA" id="ARBA00006484"/>
    </source>
</evidence>
<keyword evidence="14" id="KW-1185">Reference proteome</keyword>
<organism evidence="13 14">
    <name type="scientific">Clytia hemisphaerica</name>
    <dbReference type="NCBI Taxonomy" id="252671"/>
    <lineage>
        <taxon>Eukaryota</taxon>
        <taxon>Metazoa</taxon>
        <taxon>Cnidaria</taxon>
        <taxon>Hydrozoa</taxon>
        <taxon>Hydroidolina</taxon>
        <taxon>Leptothecata</taxon>
        <taxon>Obeliida</taxon>
        <taxon>Clytiidae</taxon>
        <taxon>Clytia</taxon>
    </lineage>
</organism>
<dbReference type="PANTHER" id="PTHR24320:SF282">
    <property type="entry name" value="WW DOMAIN-CONTAINING OXIDOREDUCTASE"/>
    <property type="match status" value="1"/>
</dbReference>
<dbReference type="CDD" id="cd00201">
    <property type="entry name" value="WW"/>
    <property type="match status" value="2"/>
</dbReference>
<evidence type="ECO:0000256" key="11">
    <source>
        <dbReference type="SAM" id="MobiDB-lite"/>
    </source>
</evidence>
<dbReference type="PANTHER" id="PTHR24320">
    <property type="entry name" value="RETINOL DEHYDROGENASE"/>
    <property type="match status" value="1"/>
</dbReference>
<evidence type="ECO:0000259" key="12">
    <source>
        <dbReference type="PROSITE" id="PS50020"/>
    </source>
</evidence>
<dbReference type="Proteomes" id="UP000594262">
    <property type="component" value="Unplaced"/>
</dbReference>
<dbReference type="Gene3D" id="3.40.50.720">
    <property type="entry name" value="NAD(P)-binding Rossmann-like Domain"/>
    <property type="match status" value="1"/>
</dbReference>
<dbReference type="GO" id="GO:0006915">
    <property type="term" value="P:apoptotic process"/>
    <property type="evidence" value="ECO:0007669"/>
    <property type="project" value="UniProtKB-KW"/>
</dbReference>
<dbReference type="PROSITE" id="PS50020">
    <property type="entry name" value="WW_DOMAIN_2"/>
    <property type="match status" value="2"/>
</dbReference>
<evidence type="ECO:0000313" key="14">
    <source>
        <dbReference type="Proteomes" id="UP000594262"/>
    </source>
</evidence>
<keyword evidence="9" id="KW-0333">Golgi apparatus</keyword>
<dbReference type="InterPro" id="IPR036291">
    <property type="entry name" value="NAD(P)-bd_dom_sf"/>
</dbReference>
<dbReference type="Pfam" id="PF00106">
    <property type="entry name" value="adh_short"/>
    <property type="match status" value="1"/>
</dbReference>
<dbReference type="Gene3D" id="2.20.70.10">
    <property type="match status" value="2"/>
</dbReference>
<evidence type="ECO:0000256" key="1">
    <source>
        <dbReference type="ARBA" id="ARBA00004371"/>
    </source>
</evidence>
<dbReference type="AlphaFoldDB" id="A0A7M5X8K6"/>
<dbReference type="Pfam" id="PF00397">
    <property type="entry name" value="WW"/>
    <property type="match status" value="1"/>
</dbReference>
<feature type="domain" description="WW" evidence="12">
    <location>
        <begin position="29"/>
        <end position="62"/>
    </location>
</feature>
<dbReference type="OrthoDB" id="9989144at2759"/>
<evidence type="ECO:0000256" key="10">
    <source>
        <dbReference type="ARBA" id="ARBA00023228"/>
    </source>
</evidence>
<dbReference type="GO" id="GO:0005794">
    <property type="term" value="C:Golgi apparatus"/>
    <property type="evidence" value="ECO:0007669"/>
    <property type="project" value="UniProtKB-SubCell"/>
</dbReference>
<evidence type="ECO:0000256" key="2">
    <source>
        <dbReference type="ARBA" id="ARBA00004555"/>
    </source>
</evidence>
<protein>
    <recommendedName>
        <fullName evidence="4">WW domain-containing oxidoreductase</fullName>
    </recommendedName>
</protein>
<keyword evidence="10" id="KW-0458">Lysosome</keyword>
<evidence type="ECO:0000256" key="7">
    <source>
        <dbReference type="ARBA" id="ARBA00022857"/>
    </source>
</evidence>
<dbReference type="InterPro" id="IPR002347">
    <property type="entry name" value="SDR_fam"/>
</dbReference>
<dbReference type="GO" id="GO:0016055">
    <property type="term" value="P:Wnt signaling pathway"/>
    <property type="evidence" value="ECO:0007669"/>
    <property type="project" value="UniProtKB-KW"/>
</dbReference>
<dbReference type="GeneID" id="136823222"/>
<dbReference type="PRINTS" id="PR00081">
    <property type="entry name" value="GDHRDH"/>
</dbReference>
<dbReference type="GO" id="GO:0005764">
    <property type="term" value="C:lysosome"/>
    <property type="evidence" value="ECO:0007669"/>
    <property type="project" value="UniProtKB-SubCell"/>
</dbReference>
<feature type="compositionally biased region" description="Acidic residues" evidence="11">
    <location>
        <begin position="17"/>
        <end position="30"/>
    </location>
</feature>
<dbReference type="EnsemblMetazoa" id="CLYHEMT018911.1">
    <property type="protein sequence ID" value="CLYHEMP018911.1"/>
    <property type="gene ID" value="CLYHEMG018911"/>
</dbReference>
<comment type="subcellular location">
    <subcellularLocation>
        <location evidence="2">Golgi apparatus</location>
    </subcellularLocation>
    <subcellularLocation>
        <location evidence="1">Lysosome</location>
    </subcellularLocation>
</comment>
<evidence type="ECO:0000313" key="13">
    <source>
        <dbReference type="EnsemblMetazoa" id="CLYHEMP018911.1"/>
    </source>
</evidence>
<dbReference type="PROSITE" id="PS01159">
    <property type="entry name" value="WW_DOMAIN_1"/>
    <property type="match status" value="1"/>
</dbReference>
<dbReference type="FunFam" id="3.40.50.720:FF:000353">
    <property type="entry name" value="WW domain-containing oxidoreductase"/>
    <property type="match status" value="1"/>
</dbReference>
<dbReference type="InterPro" id="IPR036020">
    <property type="entry name" value="WW_dom_sf"/>
</dbReference>
<accession>A0A7M5X8K6</accession>
<reference evidence="13" key="1">
    <citation type="submission" date="2021-01" db="UniProtKB">
        <authorList>
            <consortium name="EnsemblMetazoa"/>
        </authorList>
    </citation>
    <scope>IDENTIFICATION</scope>
</reference>
<evidence type="ECO:0000256" key="8">
    <source>
        <dbReference type="ARBA" id="ARBA00023002"/>
    </source>
</evidence>
<keyword evidence="7" id="KW-0521">NADP</keyword>
<dbReference type="SUPFAM" id="SSF51735">
    <property type="entry name" value="NAD(P)-binding Rossmann-fold domains"/>
    <property type="match status" value="1"/>
</dbReference>
<evidence type="ECO:0000256" key="6">
    <source>
        <dbReference type="ARBA" id="ARBA00022703"/>
    </source>
</evidence>
<keyword evidence="8" id="KW-0560">Oxidoreductase</keyword>
<comment type="similarity">
    <text evidence="3">Belongs to the short-chain dehydrogenases/reductases (SDR) family.</text>
</comment>
<dbReference type="InterPro" id="IPR001202">
    <property type="entry name" value="WW_dom"/>
</dbReference>
<dbReference type="SMART" id="SM00456">
    <property type="entry name" value="WW"/>
    <property type="match status" value="2"/>
</dbReference>